<accession>A0ABP8H2Y2</accession>
<keyword evidence="2" id="KW-0472">Membrane</keyword>
<dbReference type="EMBL" id="BAABGJ010000008">
    <property type="protein sequence ID" value="GAA4333644.1"/>
    <property type="molecule type" value="Genomic_DNA"/>
</dbReference>
<dbReference type="PIRSF" id="PIRSF031767">
    <property type="entry name" value="MHYE_LytTR"/>
    <property type="match status" value="1"/>
</dbReference>
<dbReference type="Gene3D" id="2.40.50.1020">
    <property type="entry name" value="LytTr DNA-binding domain"/>
    <property type="match status" value="1"/>
</dbReference>
<dbReference type="InterPro" id="IPR012379">
    <property type="entry name" value="LytTR_MHYE"/>
</dbReference>
<dbReference type="Proteomes" id="UP001500975">
    <property type="component" value="Unassembled WGS sequence"/>
</dbReference>
<dbReference type="InterPro" id="IPR046947">
    <property type="entry name" value="LytR-like"/>
</dbReference>
<dbReference type="SUPFAM" id="SSF160991">
    <property type="entry name" value="CV3147-like"/>
    <property type="match status" value="1"/>
</dbReference>
<comment type="caution">
    <text evidence="4">The sequence shown here is derived from an EMBL/GenBank/DDBJ whole genome shotgun (WGS) entry which is preliminary data.</text>
</comment>
<feature type="transmembrane region" description="Helical" evidence="2">
    <location>
        <begin position="105"/>
        <end position="121"/>
    </location>
</feature>
<gene>
    <name evidence="4" type="ORF">GCM10023165_08920</name>
</gene>
<dbReference type="SMART" id="SM00850">
    <property type="entry name" value="LytTR"/>
    <property type="match status" value="1"/>
</dbReference>
<organism evidence="4 5">
    <name type="scientific">Variovorax defluvii</name>
    <dbReference type="NCBI Taxonomy" id="913761"/>
    <lineage>
        <taxon>Bacteria</taxon>
        <taxon>Pseudomonadati</taxon>
        <taxon>Pseudomonadota</taxon>
        <taxon>Betaproteobacteria</taxon>
        <taxon>Burkholderiales</taxon>
        <taxon>Comamonadaceae</taxon>
        <taxon>Variovorax</taxon>
    </lineage>
</organism>
<keyword evidence="2" id="KW-1133">Transmembrane helix</keyword>
<keyword evidence="4" id="KW-0238">DNA-binding</keyword>
<evidence type="ECO:0000313" key="5">
    <source>
        <dbReference type="Proteomes" id="UP001500975"/>
    </source>
</evidence>
<feature type="region of interest" description="Disordered" evidence="1">
    <location>
        <begin position="1"/>
        <end position="52"/>
    </location>
</feature>
<dbReference type="GO" id="GO:0003677">
    <property type="term" value="F:DNA binding"/>
    <property type="evidence" value="ECO:0007669"/>
    <property type="project" value="UniProtKB-KW"/>
</dbReference>
<dbReference type="PROSITE" id="PS50930">
    <property type="entry name" value="HTH_LYTTR"/>
    <property type="match status" value="1"/>
</dbReference>
<dbReference type="InterPro" id="IPR007492">
    <property type="entry name" value="LytTR_DNA-bd_dom"/>
</dbReference>
<evidence type="ECO:0000259" key="3">
    <source>
        <dbReference type="PROSITE" id="PS50930"/>
    </source>
</evidence>
<feature type="domain" description="HTH LytTR-type" evidence="3">
    <location>
        <begin position="238"/>
        <end position="338"/>
    </location>
</feature>
<feature type="transmembrane region" description="Helical" evidence="2">
    <location>
        <begin position="66"/>
        <end position="85"/>
    </location>
</feature>
<dbReference type="PANTHER" id="PTHR37299">
    <property type="entry name" value="TRANSCRIPTIONAL REGULATOR-RELATED"/>
    <property type="match status" value="1"/>
</dbReference>
<dbReference type="PANTHER" id="PTHR37299:SF1">
    <property type="entry name" value="STAGE 0 SPORULATION PROTEIN A HOMOLOG"/>
    <property type="match status" value="1"/>
</dbReference>
<proteinExistence type="predicted"/>
<name>A0ABP8H2Y2_9BURK</name>
<keyword evidence="5" id="KW-1185">Reference proteome</keyword>
<reference evidence="5" key="1">
    <citation type="journal article" date="2019" name="Int. J. Syst. Evol. Microbiol.">
        <title>The Global Catalogue of Microorganisms (GCM) 10K type strain sequencing project: providing services to taxonomists for standard genome sequencing and annotation.</title>
        <authorList>
            <consortium name="The Broad Institute Genomics Platform"/>
            <consortium name="The Broad Institute Genome Sequencing Center for Infectious Disease"/>
            <person name="Wu L."/>
            <person name="Ma J."/>
        </authorList>
    </citation>
    <scope>NUCLEOTIDE SEQUENCE [LARGE SCALE GENOMIC DNA]</scope>
    <source>
        <strain evidence="5">JCM 17804</strain>
    </source>
</reference>
<feature type="transmembrane region" description="Helical" evidence="2">
    <location>
        <begin position="185"/>
        <end position="201"/>
    </location>
</feature>
<evidence type="ECO:0000313" key="4">
    <source>
        <dbReference type="EMBL" id="GAA4333644.1"/>
    </source>
</evidence>
<evidence type="ECO:0000256" key="2">
    <source>
        <dbReference type="SAM" id="Phobius"/>
    </source>
</evidence>
<sequence>MLVAGRAAEAAEVTSHRAPGTNGGPPGRNPARIRENAAMPAPSGPSSTDPKNLFERYQPYRRRAEVGFWVLVMALQAAFNSVVAVIDADRAGRALPAWQPVTWELSSHLVLLALVPAVLAFERRFPLGAAGFLRHLPWHLAASVAFSLLHVAGMVGLRKAVYALAGSHYDFGGAEQWLYEYLKDVRVYALFLIAILSYRLFMLRLQGEARVLDPPEAPAGTVSAPVQEAQTPARPERFLVRKLRREFLIAASDIDWLQAQGNYVGLRVKGHDYLLRATLTDFLAQLDPARYARVHRSYAANLDRVAEIEPLEGGDARLHMQDGTQIPCSRRYREALRV</sequence>
<keyword evidence="2" id="KW-0812">Transmembrane</keyword>
<protein>
    <submittedName>
        <fullName evidence="4">LytTR family DNA-binding domain-containing protein</fullName>
    </submittedName>
</protein>
<feature type="transmembrane region" description="Helical" evidence="2">
    <location>
        <begin position="142"/>
        <end position="165"/>
    </location>
</feature>
<evidence type="ECO:0000256" key="1">
    <source>
        <dbReference type="SAM" id="MobiDB-lite"/>
    </source>
</evidence>
<dbReference type="Pfam" id="PF04397">
    <property type="entry name" value="LytTR"/>
    <property type="match status" value="1"/>
</dbReference>